<reference evidence="4" key="1">
    <citation type="journal article" date="2023" name="Access Microbiol">
        <title>De-novo genome assembly for Akanthomyces muscarius, a biocontrol agent of insect agricultural pests.</title>
        <authorList>
            <person name="Erdos Z."/>
            <person name="Studholme D.J."/>
            <person name="Raymond B."/>
            <person name="Sharma M."/>
        </authorList>
    </citation>
    <scope>NUCLEOTIDE SEQUENCE</scope>
    <source>
        <strain evidence="4">Ve6</strain>
    </source>
</reference>
<keyword evidence="2" id="KW-0378">Hydrolase</keyword>
<dbReference type="Gene3D" id="3.40.800.10">
    <property type="entry name" value="Ureohydrolase domain"/>
    <property type="match status" value="1"/>
</dbReference>
<dbReference type="EMBL" id="JAJHUN010000007">
    <property type="protein sequence ID" value="KAJ4155671.1"/>
    <property type="molecule type" value="Genomic_DNA"/>
</dbReference>
<comment type="caution">
    <text evidence="4">The sequence shown here is derived from an EMBL/GenBank/DDBJ whole genome shotgun (WGS) entry which is preliminary data.</text>
</comment>
<dbReference type="GO" id="GO:0046872">
    <property type="term" value="F:metal ion binding"/>
    <property type="evidence" value="ECO:0007669"/>
    <property type="project" value="UniProtKB-KW"/>
</dbReference>
<dbReference type="InterPro" id="IPR006035">
    <property type="entry name" value="Ureohydrolase"/>
</dbReference>
<proteinExistence type="inferred from homology"/>
<evidence type="ECO:0000313" key="4">
    <source>
        <dbReference type="EMBL" id="KAJ4155671.1"/>
    </source>
</evidence>
<dbReference type="GeneID" id="80888066"/>
<dbReference type="PANTHER" id="PTHR11358:SF26">
    <property type="entry name" value="GUANIDINO ACID HYDROLASE, MITOCHONDRIAL"/>
    <property type="match status" value="1"/>
</dbReference>
<gene>
    <name evidence="4" type="ORF">LMH87_000907</name>
</gene>
<accession>A0A9W8QH42</accession>
<keyword evidence="5" id="KW-1185">Reference proteome</keyword>
<dbReference type="Pfam" id="PF00491">
    <property type="entry name" value="Arginase"/>
    <property type="match status" value="1"/>
</dbReference>
<keyword evidence="1" id="KW-0479">Metal-binding</keyword>
<protein>
    <submittedName>
        <fullName evidence="4">Uncharacterized protein</fullName>
    </submittedName>
</protein>
<dbReference type="GO" id="GO:0033389">
    <property type="term" value="P:putrescine biosynthetic process from arginine, via agmatine"/>
    <property type="evidence" value="ECO:0007669"/>
    <property type="project" value="TreeGrafter"/>
</dbReference>
<organism evidence="4 5">
    <name type="scientific">Akanthomyces muscarius</name>
    <name type="common">Entomopathogenic fungus</name>
    <name type="synonym">Lecanicillium muscarium</name>
    <dbReference type="NCBI Taxonomy" id="2231603"/>
    <lineage>
        <taxon>Eukaryota</taxon>
        <taxon>Fungi</taxon>
        <taxon>Dikarya</taxon>
        <taxon>Ascomycota</taxon>
        <taxon>Pezizomycotina</taxon>
        <taxon>Sordariomycetes</taxon>
        <taxon>Hypocreomycetidae</taxon>
        <taxon>Hypocreales</taxon>
        <taxon>Cordycipitaceae</taxon>
        <taxon>Akanthomyces</taxon>
    </lineage>
</organism>
<name>A0A9W8QH42_AKAMU</name>
<dbReference type="PROSITE" id="PS51409">
    <property type="entry name" value="ARGINASE_2"/>
    <property type="match status" value="1"/>
</dbReference>
<evidence type="ECO:0000256" key="2">
    <source>
        <dbReference type="ARBA" id="ARBA00022801"/>
    </source>
</evidence>
<dbReference type="SUPFAM" id="SSF52768">
    <property type="entry name" value="Arginase/deacetylase"/>
    <property type="match status" value="1"/>
</dbReference>
<dbReference type="KEGG" id="amus:LMH87_000907"/>
<comment type="similarity">
    <text evidence="3">Belongs to the arginase family.</text>
</comment>
<sequence length="122" mass="12549">MEDLLADSSVHACIRSTLDSEADIELDAKMGFTIVPGAVSALDVEVLDPAFAPGTAGPASGGWTPREIIQLIIEALPGLNVVAADVVEVLPALDQAEITGITAAEMSFVISSAIVKHPIGDK</sequence>
<dbReference type="RefSeq" id="XP_056055795.1">
    <property type="nucleotide sequence ID" value="XM_056198893.1"/>
</dbReference>
<evidence type="ECO:0000256" key="1">
    <source>
        <dbReference type="ARBA" id="ARBA00022723"/>
    </source>
</evidence>
<evidence type="ECO:0000256" key="3">
    <source>
        <dbReference type="PROSITE-ProRule" id="PRU00742"/>
    </source>
</evidence>
<dbReference type="Proteomes" id="UP001144673">
    <property type="component" value="Chromosome 6"/>
</dbReference>
<evidence type="ECO:0000313" key="5">
    <source>
        <dbReference type="Proteomes" id="UP001144673"/>
    </source>
</evidence>
<dbReference type="AlphaFoldDB" id="A0A9W8QH42"/>
<dbReference type="GO" id="GO:0008783">
    <property type="term" value="F:agmatinase activity"/>
    <property type="evidence" value="ECO:0007669"/>
    <property type="project" value="TreeGrafter"/>
</dbReference>
<dbReference type="PANTHER" id="PTHR11358">
    <property type="entry name" value="ARGINASE/AGMATINASE"/>
    <property type="match status" value="1"/>
</dbReference>
<dbReference type="InterPro" id="IPR023696">
    <property type="entry name" value="Ureohydrolase_dom_sf"/>
</dbReference>